<keyword evidence="6" id="KW-1015">Disulfide bond</keyword>
<evidence type="ECO:0000256" key="5">
    <source>
        <dbReference type="ARBA" id="ARBA00022807"/>
    </source>
</evidence>
<dbReference type="GO" id="GO:0008234">
    <property type="term" value="F:cysteine-type peptidase activity"/>
    <property type="evidence" value="ECO:0007669"/>
    <property type="project" value="UniProtKB-KW"/>
</dbReference>
<dbReference type="InterPro" id="IPR039417">
    <property type="entry name" value="Peptidase_C1A_papain-like"/>
</dbReference>
<dbReference type="InterPro" id="IPR013201">
    <property type="entry name" value="Prot_inhib_I29"/>
</dbReference>
<dbReference type="GO" id="GO:0006508">
    <property type="term" value="P:proteolysis"/>
    <property type="evidence" value="ECO:0007669"/>
    <property type="project" value="UniProtKB-KW"/>
</dbReference>
<evidence type="ECO:0000256" key="3">
    <source>
        <dbReference type="ARBA" id="ARBA00022729"/>
    </source>
</evidence>
<organism evidence="10 11">
    <name type="scientific">Papaver nudicaule</name>
    <name type="common">Iceland poppy</name>
    <dbReference type="NCBI Taxonomy" id="74823"/>
    <lineage>
        <taxon>Eukaryota</taxon>
        <taxon>Viridiplantae</taxon>
        <taxon>Streptophyta</taxon>
        <taxon>Embryophyta</taxon>
        <taxon>Tracheophyta</taxon>
        <taxon>Spermatophyta</taxon>
        <taxon>Magnoliopsida</taxon>
        <taxon>Ranunculales</taxon>
        <taxon>Papaveraceae</taxon>
        <taxon>Papaveroideae</taxon>
        <taxon>Papaver</taxon>
    </lineage>
</organism>
<comment type="caution">
    <text evidence="10">The sequence shown here is derived from an EMBL/GenBank/DDBJ whole genome shotgun (WGS) entry which is preliminary data.</text>
</comment>
<dbReference type="CDD" id="cd02248">
    <property type="entry name" value="Peptidase_C1A"/>
    <property type="match status" value="1"/>
</dbReference>
<dbReference type="PROSITE" id="PS00639">
    <property type="entry name" value="THIOL_PROTEASE_HIS"/>
    <property type="match status" value="1"/>
</dbReference>
<name>A0AA41SGP5_PAPNU</name>
<keyword evidence="7" id="KW-0472">Membrane</keyword>
<keyword evidence="11" id="KW-1185">Reference proteome</keyword>
<dbReference type="Pfam" id="PF08246">
    <property type="entry name" value="Inhibitor_I29"/>
    <property type="match status" value="1"/>
</dbReference>
<dbReference type="InterPro" id="IPR013128">
    <property type="entry name" value="Peptidase_C1A"/>
</dbReference>
<dbReference type="Proteomes" id="UP001177140">
    <property type="component" value="Unassembled WGS sequence"/>
</dbReference>
<dbReference type="InterPro" id="IPR038765">
    <property type="entry name" value="Papain-like_cys_pep_sf"/>
</dbReference>
<dbReference type="PANTHER" id="PTHR12411">
    <property type="entry name" value="CYSTEINE PROTEASE FAMILY C1-RELATED"/>
    <property type="match status" value="1"/>
</dbReference>
<dbReference type="InterPro" id="IPR000668">
    <property type="entry name" value="Peptidase_C1A_C"/>
</dbReference>
<dbReference type="SUPFAM" id="SSF54001">
    <property type="entry name" value="Cysteine proteinases"/>
    <property type="match status" value="1"/>
</dbReference>
<evidence type="ECO:0000259" key="9">
    <source>
        <dbReference type="SMART" id="SM00848"/>
    </source>
</evidence>
<keyword evidence="2" id="KW-0645">Protease</keyword>
<feature type="domain" description="Cathepsin propeptide inhibitor" evidence="9">
    <location>
        <begin position="46"/>
        <end position="106"/>
    </location>
</feature>
<feature type="domain" description="Peptidase C1A papain C-terminal" evidence="8">
    <location>
        <begin position="148"/>
        <end position="356"/>
    </location>
</feature>
<feature type="transmembrane region" description="Helical" evidence="7">
    <location>
        <begin position="375"/>
        <end position="394"/>
    </location>
</feature>
<dbReference type="EMBL" id="JAJJMA010147028">
    <property type="protein sequence ID" value="MCL7034570.1"/>
    <property type="molecule type" value="Genomic_DNA"/>
</dbReference>
<evidence type="ECO:0000256" key="7">
    <source>
        <dbReference type="SAM" id="Phobius"/>
    </source>
</evidence>
<proteinExistence type="inferred from homology"/>
<dbReference type="SMART" id="SM00848">
    <property type="entry name" value="Inhibitor_I29"/>
    <property type="match status" value="1"/>
</dbReference>
<sequence>MVSSKVLQLTNKFIACVLLIILTTMVFETLAFRNVDVYESSMKEQHERWITRHNRMYENEVEKERRYQIYKNNVERIEQWNKNAARNNLSYRLGVNKFADLNEDEFHAVRNGYKRATPRLAKSVRGGVLPSSPSLSPLTYEGLSDVVVPSSMDWREKGAVTRVKDQGQCGRMIMLSKGELVSLSEQQIIDCDERIQHGCKGGYAAQAFSFIQQNNGLVTEAAYPYRGAGGRCRKPTRATTNNNTARIGGYERVPLGDEEALLQAVAKRPVSAAIDASRFEFWFYSSGVYTGPCATELNHEVAIVGYGVSEDGVKYWLVKNSWGESWGEDGYMRMQRDVDEGEEGLCGIALDASYPIAPSSDQIQYYSNLSFRQCVPLTLCCILNLSILIWGIYVI</sequence>
<keyword evidence="7" id="KW-0812">Transmembrane</keyword>
<keyword evidence="5" id="KW-0788">Thiol protease</keyword>
<evidence type="ECO:0000256" key="6">
    <source>
        <dbReference type="ARBA" id="ARBA00023157"/>
    </source>
</evidence>
<dbReference type="Gene3D" id="3.90.70.10">
    <property type="entry name" value="Cysteine proteinases"/>
    <property type="match status" value="1"/>
</dbReference>
<dbReference type="Pfam" id="PF00112">
    <property type="entry name" value="Peptidase_C1"/>
    <property type="match status" value="1"/>
</dbReference>
<evidence type="ECO:0000259" key="8">
    <source>
        <dbReference type="SMART" id="SM00645"/>
    </source>
</evidence>
<protein>
    <submittedName>
        <fullName evidence="10">Uncharacterized protein</fullName>
    </submittedName>
</protein>
<keyword evidence="4" id="KW-0378">Hydrolase</keyword>
<reference evidence="10" key="1">
    <citation type="submission" date="2022-03" db="EMBL/GenBank/DDBJ databases">
        <title>A functionally conserved STORR gene fusion in Papaver species that diverged 16.8 million years ago.</title>
        <authorList>
            <person name="Catania T."/>
        </authorList>
    </citation>
    <scope>NUCLEOTIDE SEQUENCE</scope>
    <source>
        <strain evidence="10">S-191538</strain>
    </source>
</reference>
<evidence type="ECO:0000256" key="4">
    <source>
        <dbReference type="ARBA" id="ARBA00022801"/>
    </source>
</evidence>
<dbReference type="InterPro" id="IPR025661">
    <property type="entry name" value="Pept_asp_AS"/>
</dbReference>
<dbReference type="InterPro" id="IPR025660">
    <property type="entry name" value="Pept_his_AS"/>
</dbReference>
<accession>A0AA41SGP5</accession>
<dbReference type="PROSITE" id="PS00640">
    <property type="entry name" value="THIOL_PROTEASE_ASN"/>
    <property type="match status" value="1"/>
</dbReference>
<dbReference type="AlphaFoldDB" id="A0AA41SGP5"/>
<evidence type="ECO:0000313" key="10">
    <source>
        <dbReference type="EMBL" id="MCL7034570.1"/>
    </source>
</evidence>
<evidence type="ECO:0000256" key="2">
    <source>
        <dbReference type="ARBA" id="ARBA00022670"/>
    </source>
</evidence>
<dbReference type="SMART" id="SM00645">
    <property type="entry name" value="Pept_C1"/>
    <property type="match status" value="1"/>
</dbReference>
<gene>
    <name evidence="10" type="ORF">MKW94_008633</name>
</gene>
<evidence type="ECO:0000313" key="11">
    <source>
        <dbReference type="Proteomes" id="UP001177140"/>
    </source>
</evidence>
<evidence type="ECO:0000256" key="1">
    <source>
        <dbReference type="ARBA" id="ARBA00008455"/>
    </source>
</evidence>
<keyword evidence="7" id="KW-1133">Transmembrane helix</keyword>
<comment type="similarity">
    <text evidence="1">Belongs to the peptidase C1 family.</text>
</comment>
<dbReference type="FunFam" id="3.90.70.10:FF:000067">
    <property type="entry name" value="Senescence-specific cysteine protease"/>
    <property type="match status" value="1"/>
</dbReference>
<keyword evidence="3" id="KW-0732">Signal</keyword>